<dbReference type="PANTHER" id="PTHR33734:SF22">
    <property type="entry name" value="MEMBRANE-BOUND LYTIC MUREIN TRANSGLYCOSYLASE D"/>
    <property type="match status" value="1"/>
</dbReference>
<dbReference type="AlphaFoldDB" id="A0A6I3SRN4"/>
<proteinExistence type="predicted"/>
<feature type="domain" description="LysM" evidence="2">
    <location>
        <begin position="32"/>
        <end position="75"/>
    </location>
</feature>
<comment type="caution">
    <text evidence="3">The sequence shown here is derived from an EMBL/GenBank/DDBJ whole genome shotgun (WGS) entry which is preliminary data.</text>
</comment>
<feature type="chain" id="PRO_5039122562" evidence="1">
    <location>
        <begin position="27"/>
        <end position="251"/>
    </location>
</feature>
<accession>A0A6I3SRN4</accession>
<dbReference type="PROSITE" id="PS51782">
    <property type="entry name" value="LYSM"/>
    <property type="match status" value="2"/>
</dbReference>
<dbReference type="Gene3D" id="6.20.240.60">
    <property type="match status" value="1"/>
</dbReference>
<dbReference type="Pfam" id="PF01476">
    <property type="entry name" value="LysM"/>
    <property type="match status" value="2"/>
</dbReference>
<evidence type="ECO:0000313" key="3">
    <source>
        <dbReference type="EMBL" id="MTV50717.1"/>
    </source>
</evidence>
<evidence type="ECO:0000259" key="2">
    <source>
        <dbReference type="PROSITE" id="PS51782"/>
    </source>
</evidence>
<dbReference type="InterPro" id="IPR042047">
    <property type="entry name" value="SleB_dom1"/>
</dbReference>
<dbReference type="Gene3D" id="3.10.350.10">
    <property type="entry name" value="LysM domain"/>
    <property type="match status" value="2"/>
</dbReference>
<dbReference type="RefSeq" id="WP_155477796.1">
    <property type="nucleotide sequence ID" value="NZ_WNKU01000033.1"/>
</dbReference>
<protein>
    <submittedName>
        <fullName evidence="3">LysM peptidoglycan-binding domain-containing protein</fullName>
    </submittedName>
</protein>
<keyword evidence="1" id="KW-0732">Signal</keyword>
<dbReference type="Gene3D" id="1.10.10.2520">
    <property type="entry name" value="Cell wall hydrolase SleB, domain 1"/>
    <property type="match status" value="1"/>
</dbReference>
<dbReference type="InterPro" id="IPR018392">
    <property type="entry name" value="LysM"/>
</dbReference>
<keyword evidence="4" id="KW-1185">Reference proteome</keyword>
<feature type="signal peptide" evidence="1">
    <location>
        <begin position="1"/>
        <end position="26"/>
    </location>
</feature>
<dbReference type="EMBL" id="WNKU01000033">
    <property type="protein sequence ID" value="MTV50717.1"/>
    <property type="molecule type" value="Genomic_DNA"/>
</dbReference>
<dbReference type="CDD" id="cd00118">
    <property type="entry name" value="LysM"/>
    <property type="match status" value="2"/>
</dbReference>
<sequence length="251" mass="27136">MIRSFSLRHGLLAFALTLFFSGAFSAAPAHAWQYTVQPGDSLYSLGQRFGLPWQLIQGANNVGPNNLNSGKVLFIPDVFTYTVRQGDSLFTIANRFGSAEWAIQQLNGLSSSTINAGQVVKVPTGISRQANKGVNPADADLLARLIEAEASGEPYKGKVAVGAVVLNRMKSGLFPTTIAGVVYDKWQFEPVQNGTINEPASNDSVKAAWDAISGWDPSNGSLYFFNPGKTSDSWMRQRSIITTIGNHVFSM</sequence>
<dbReference type="Pfam" id="PF07486">
    <property type="entry name" value="Hydrolase_2"/>
    <property type="match status" value="1"/>
</dbReference>
<dbReference type="OrthoDB" id="9785345at2"/>
<dbReference type="SMART" id="SM00257">
    <property type="entry name" value="LysM"/>
    <property type="match status" value="2"/>
</dbReference>
<organism evidence="3 4">
    <name type="scientific">Heliobacterium mobile</name>
    <name type="common">Heliobacillus mobilis</name>
    <dbReference type="NCBI Taxonomy" id="28064"/>
    <lineage>
        <taxon>Bacteria</taxon>
        <taxon>Bacillati</taxon>
        <taxon>Bacillota</taxon>
        <taxon>Clostridia</taxon>
        <taxon>Eubacteriales</taxon>
        <taxon>Heliobacteriaceae</taxon>
        <taxon>Heliobacterium</taxon>
    </lineage>
</organism>
<dbReference type="InterPro" id="IPR011105">
    <property type="entry name" value="Cell_wall_hydrolase_SleB"/>
</dbReference>
<name>A0A6I3SRN4_HELMO</name>
<dbReference type="GO" id="GO:0008932">
    <property type="term" value="F:lytic endotransglycosylase activity"/>
    <property type="evidence" value="ECO:0007669"/>
    <property type="project" value="TreeGrafter"/>
</dbReference>
<reference evidence="3 4" key="1">
    <citation type="submission" date="2019-11" db="EMBL/GenBank/DDBJ databases">
        <title>Whole-genome sequence of a the green, strictly anaerobic photosynthetic bacterium Heliobacillus mobilis DSM 6151.</title>
        <authorList>
            <person name="Kyndt J.A."/>
            <person name="Meyer T.E."/>
        </authorList>
    </citation>
    <scope>NUCLEOTIDE SEQUENCE [LARGE SCALE GENOMIC DNA]</scope>
    <source>
        <strain evidence="3 4">DSM 6151</strain>
    </source>
</reference>
<gene>
    <name evidence="3" type="ORF">GJ688_17430</name>
</gene>
<dbReference type="PANTHER" id="PTHR33734">
    <property type="entry name" value="LYSM DOMAIN-CONTAINING GPI-ANCHORED PROTEIN 2"/>
    <property type="match status" value="1"/>
</dbReference>
<dbReference type="InterPro" id="IPR036779">
    <property type="entry name" value="LysM_dom_sf"/>
</dbReference>
<feature type="domain" description="LysM" evidence="2">
    <location>
        <begin position="79"/>
        <end position="122"/>
    </location>
</feature>
<dbReference type="Proteomes" id="UP000430670">
    <property type="component" value="Unassembled WGS sequence"/>
</dbReference>
<evidence type="ECO:0000256" key="1">
    <source>
        <dbReference type="SAM" id="SignalP"/>
    </source>
</evidence>
<evidence type="ECO:0000313" key="4">
    <source>
        <dbReference type="Proteomes" id="UP000430670"/>
    </source>
</evidence>
<dbReference type="GO" id="GO:0016787">
    <property type="term" value="F:hydrolase activity"/>
    <property type="evidence" value="ECO:0007669"/>
    <property type="project" value="InterPro"/>
</dbReference>
<dbReference type="SUPFAM" id="SSF54106">
    <property type="entry name" value="LysM domain"/>
    <property type="match status" value="2"/>
</dbReference>